<evidence type="ECO:0000256" key="1">
    <source>
        <dbReference type="SAM" id="MobiDB-lite"/>
    </source>
</evidence>
<feature type="compositionally biased region" description="Polar residues" evidence="1">
    <location>
        <begin position="1022"/>
        <end position="1035"/>
    </location>
</feature>
<dbReference type="EMBL" id="MU865923">
    <property type="protein sequence ID" value="KAK4452656.1"/>
    <property type="molecule type" value="Genomic_DNA"/>
</dbReference>
<name>A0AAV9GY19_9PEZI</name>
<feature type="region of interest" description="Disordered" evidence="1">
    <location>
        <begin position="237"/>
        <end position="261"/>
    </location>
</feature>
<proteinExistence type="predicted"/>
<dbReference type="InterPro" id="IPR011990">
    <property type="entry name" value="TPR-like_helical_dom_sf"/>
</dbReference>
<evidence type="ECO:0000313" key="3">
    <source>
        <dbReference type="Proteomes" id="UP001321760"/>
    </source>
</evidence>
<gene>
    <name evidence="2" type="ORF">QBC34DRAFT_398011</name>
</gene>
<dbReference type="Gene3D" id="1.25.40.10">
    <property type="entry name" value="Tetratricopeptide repeat domain"/>
    <property type="match status" value="2"/>
</dbReference>
<feature type="region of interest" description="Disordered" evidence="1">
    <location>
        <begin position="1319"/>
        <end position="1365"/>
    </location>
</feature>
<dbReference type="Proteomes" id="UP001321760">
    <property type="component" value="Unassembled WGS sequence"/>
</dbReference>
<protein>
    <submittedName>
        <fullName evidence="2">Uncharacterized protein</fullName>
    </submittedName>
</protein>
<sequence>MEVWLERNEAIKKGTQNVAHVFRFDTSKVLSQGKAELERLSTKLHLKLRNKIRKVSDFANPPESRAITGDEPGARVLIVIAHGLGVWLVKHMLSQGYGLEISIRCRDLIPLDCLVSAEREADGAYANYLESLSATLSVKCAEEDKLLELDKMMWDIDKDFAVHQESHDIRVTSPLVIWPSNLSQESRSRSLSGSIRDPRLNLIFRILGKFPRSFRPMPNKAALTDLLREVVKQHDTSNSLEPAVRATRSEPPPSREHEFNSGEVVTRHVDPPLVSPEISVDSTFQPEVLLGLETMDLVRSPSQASHISAPITSAYSARESLLVLPLELAGSDNPEWEKVYNQARSFIGRGQFKSASVLCTRAKKLLPTPDNGGQMPTELVRVQMQMEIINLLSGSFQNYSEATESLKTLKSKCPSSERVILVELSRWLAESLALQGKYREAAKELQSHLQPSGIKKSLATRKMIILGTTDNQEEIAALRELALTFAYLGFLTRAQLIINFLLQYLNEWLKDNFIRATEPGPLETEAAGTELTVPNRPSNTRRTAMGHARDSVLFTAAAIYTLSGNYNKAFGFAEESWKGRKQRLGGSHIKTIEALSLVAHLMALTGRSHDAEVICNQTLKKISSTELGPRHPQAIRLIKTLVFIFRIQSRLVEAVDTGNSLCEILVSNSKTRSHPETLKARAELASCLRSAGKYKAAEDKYAELVVEAHEVYENDPEHPETLRLESELAHIYASAGRLEQAEAATLETLWRQRHAYQFEDPGDFEGDVDITSLDKPRLENTPQGQSRLDIILRDLEYEYALHGALESISGSGNTEEGSPAVNLSAKLKAKFLKGLEEAPAAATRTQLEHMNRIWGELDNSCTAKNEISSQQLHATREKLRSRLSRLRVHPWLLHTMQILAWIKLRRQDSDIDYTCRMIEIVLKWRKKTLGDFHDLTLISEYDLAMAMRECNNLEQARQGFQTIYTQRRARLGKTHPETLSAKRELIITCSALQQWEDPENLNQLGRTISTETSGTSSTQLSATRTYISDPSRSHPSLTELSATASSLLSPTTTEPSVVFDTHYEPRPILREGSVSTNTHQLTLGDWTCIEQQSLTIALEQEARIGASHPETINTLLWVFAVQLLIGKISEGAQTLETLLSRLRDPAVREQRLLNSLQTEEKVASICLEQGLEGSAVDILEVIKSQTQAAQKADSKGKQTGGTELLKELQLLCKRCDEKLATAREEKGRILEEITAAWEEAEMDADKDVYLVNALGFMRWAGLGGESKQVVQVRGEVERRVEGLLRGSERDAVDRVFHLLEPLIAKENSGRLRSEVNRLLTPEGGTKGGVKESLKESKGKESKGKETQRVADGSTESQPGTGGVEGAVDLCKSLLRKAWSADEPGASR</sequence>
<organism evidence="2 3">
    <name type="scientific">Podospora aff. communis PSN243</name>
    <dbReference type="NCBI Taxonomy" id="3040156"/>
    <lineage>
        <taxon>Eukaryota</taxon>
        <taxon>Fungi</taxon>
        <taxon>Dikarya</taxon>
        <taxon>Ascomycota</taxon>
        <taxon>Pezizomycotina</taxon>
        <taxon>Sordariomycetes</taxon>
        <taxon>Sordariomycetidae</taxon>
        <taxon>Sordariales</taxon>
        <taxon>Podosporaceae</taxon>
        <taxon>Podospora</taxon>
    </lineage>
</organism>
<dbReference type="InterPro" id="IPR053137">
    <property type="entry name" value="NLR-like"/>
</dbReference>
<reference evidence="2" key="2">
    <citation type="submission" date="2023-05" db="EMBL/GenBank/DDBJ databases">
        <authorList>
            <consortium name="Lawrence Berkeley National Laboratory"/>
            <person name="Steindorff A."/>
            <person name="Hensen N."/>
            <person name="Bonometti L."/>
            <person name="Westerberg I."/>
            <person name="Brannstrom I.O."/>
            <person name="Guillou S."/>
            <person name="Cros-Aarteil S."/>
            <person name="Calhoun S."/>
            <person name="Haridas S."/>
            <person name="Kuo A."/>
            <person name="Mondo S."/>
            <person name="Pangilinan J."/>
            <person name="Riley R."/>
            <person name="Labutti K."/>
            <person name="Andreopoulos B."/>
            <person name="Lipzen A."/>
            <person name="Chen C."/>
            <person name="Yanf M."/>
            <person name="Daum C."/>
            <person name="Ng V."/>
            <person name="Clum A."/>
            <person name="Ohm R."/>
            <person name="Martin F."/>
            <person name="Silar P."/>
            <person name="Natvig D."/>
            <person name="Lalanne C."/>
            <person name="Gautier V."/>
            <person name="Ament-Velasquez S.L."/>
            <person name="Kruys A."/>
            <person name="Hutchinson M.I."/>
            <person name="Powell A.J."/>
            <person name="Barry K."/>
            <person name="Miller A.N."/>
            <person name="Grigoriev I.V."/>
            <person name="Debuchy R."/>
            <person name="Gladieux P."/>
            <person name="Thoren M.H."/>
            <person name="Johannesson H."/>
        </authorList>
    </citation>
    <scope>NUCLEOTIDE SEQUENCE</scope>
    <source>
        <strain evidence="2">PSN243</strain>
    </source>
</reference>
<dbReference type="PANTHER" id="PTHR46082:SF6">
    <property type="entry name" value="AAA+ ATPASE DOMAIN-CONTAINING PROTEIN-RELATED"/>
    <property type="match status" value="1"/>
</dbReference>
<evidence type="ECO:0000313" key="2">
    <source>
        <dbReference type="EMBL" id="KAK4452656.1"/>
    </source>
</evidence>
<accession>A0AAV9GY19</accession>
<feature type="region of interest" description="Disordered" evidence="1">
    <location>
        <begin position="1009"/>
        <end position="1039"/>
    </location>
</feature>
<dbReference type="SUPFAM" id="SSF48452">
    <property type="entry name" value="TPR-like"/>
    <property type="match status" value="1"/>
</dbReference>
<feature type="compositionally biased region" description="Low complexity" evidence="1">
    <location>
        <begin position="1009"/>
        <end position="1021"/>
    </location>
</feature>
<keyword evidence="3" id="KW-1185">Reference proteome</keyword>
<dbReference type="PANTHER" id="PTHR46082">
    <property type="entry name" value="ATP/GTP-BINDING PROTEIN-RELATED"/>
    <property type="match status" value="1"/>
</dbReference>
<comment type="caution">
    <text evidence="2">The sequence shown here is derived from an EMBL/GenBank/DDBJ whole genome shotgun (WGS) entry which is preliminary data.</text>
</comment>
<feature type="compositionally biased region" description="Basic and acidic residues" evidence="1">
    <location>
        <begin position="1328"/>
        <end position="1348"/>
    </location>
</feature>
<reference evidence="2" key="1">
    <citation type="journal article" date="2023" name="Mol. Phylogenet. Evol.">
        <title>Genome-scale phylogeny and comparative genomics of the fungal order Sordariales.</title>
        <authorList>
            <person name="Hensen N."/>
            <person name="Bonometti L."/>
            <person name="Westerberg I."/>
            <person name="Brannstrom I.O."/>
            <person name="Guillou S."/>
            <person name="Cros-Aarteil S."/>
            <person name="Calhoun S."/>
            <person name="Haridas S."/>
            <person name="Kuo A."/>
            <person name="Mondo S."/>
            <person name="Pangilinan J."/>
            <person name="Riley R."/>
            <person name="LaButti K."/>
            <person name="Andreopoulos B."/>
            <person name="Lipzen A."/>
            <person name="Chen C."/>
            <person name="Yan M."/>
            <person name="Daum C."/>
            <person name="Ng V."/>
            <person name="Clum A."/>
            <person name="Steindorff A."/>
            <person name="Ohm R.A."/>
            <person name="Martin F."/>
            <person name="Silar P."/>
            <person name="Natvig D.O."/>
            <person name="Lalanne C."/>
            <person name="Gautier V."/>
            <person name="Ament-Velasquez S.L."/>
            <person name="Kruys A."/>
            <person name="Hutchinson M.I."/>
            <person name="Powell A.J."/>
            <person name="Barry K."/>
            <person name="Miller A.N."/>
            <person name="Grigoriev I.V."/>
            <person name="Debuchy R."/>
            <person name="Gladieux P."/>
            <person name="Hiltunen Thoren M."/>
            <person name="Johannesson H."/>
        </authorList>
    </citation>
    <scope>NUCLEOTIDE SEQUENCE</scope>
    <source>
        <strain evidence="2">PSN243</strain>
    </source>
</reference>